<evidence type="ECO:0000256" key="11">
    <source>
        <dbReference type="PROSITE-ProRule" id="PRU00560"/>
    </source>
</evidence>
<keyword evidence="2 11" id="KW-0547">Nucleotide-binding</keyword>
<name>A0ABW8TIB1_9CLOT</name>
<dbReference type="Gene3D" id="1.10.10.160">
    <property type="match status" value="1"/>
</dbReference>
<evidence type="ECO:0000256" key="1">
    <source>
        <dbReference type="ARBA" id="ARBA00009922"/>
    </source>
</evidence>
<dbReference type="InterPro" id="IPR014017">
    <property type="entry name" value="DNA_helicase_UvrD-like_C"/>
</dbReference>
<dbReference type="InterPro" id="IPR013986">
    <property type="entry name" value="DExx_box_DNA_helicase_dom_sf"/>
</dbReference>
<dbReference type="CDD" id="cd17932">
    <property type="entry name" value="DEXQc_UvrD"/>
    <property type="match status" value="1"/>
</dbReference>
<dbReference type="PANTHER" id="PTHR11070">
    <property type="entry name" value="UVRD / RECB / PCRA DNA HELICASE FAMILY MEMBER"/>
    <property type="match status" value="1"/>
</dbReference>
<accession>A0ABW8TIB1</accession>
<keyword evidence="15" id="KW-1185">Reference proteome</keyword>
<evidence type="ECO:0000256" key="10">
    <source>
        <dbReference type="ARBA" id="ARBA00048988"/>
    </source>
</evidence>
<dbReference type="InterPro" id="IPR014016">
    <property type="entry name" value="UvrD-like_ATP-bd"/>
</dbReference>
<dbReference type="PROSITE" id="PS51217">
    <property type="entry name" value="UVRD_HELICASE_CTER"/>
    <property type="match status" value="1"/>
</dbReference>
<dbReference type="InterPro" id="IPR000212">
    <property type="entry name" value="DNA_helicase_UvrD/REP"/>
</dbReference>
<evidence type="ECO:0000256" key="3">
    <source>
        <dbReference type="ARBA" id="ARBA00022801"/>
    </source>
</evidence>
<evidence type="ECO:0000256" key="8">
    <source>
        <dbReference type="ARBA" id="ARBA00034617"/>
    </source>
</evidence>
<evidence type="ECO:0000256" key="2">
    <source>
        <dbReference type="ARBA" id="ARBA00022741"/>
    </source>
</evidence>
<dbReference type="EMBL" id="JBJIAA010000016">
    <property type="protein sequence ID" value="MFL0252291.1"/>
    <property type="molecule type" value="Genomic_DNA"/>
</dbReference>
<feature type="binding site" evidence="11">
    <location>
        <begin position="24"/>
        <end position="31"/>
    </location>
    <ligand>
        <name>ATP</name>
        <dbReference type="ChEBI" id="CHEBI:30616"/>
    </ligand>
</feature>
<organism evidence="14 15">
    <name type="scientific">Clostridium neuense</name>
    <dbReference type="NCBI Taxonomy" id="1728934"/>
    <lineage>
        <taxon>Bacteria</taxon>
        <taxon>Bacillati</taxon>
        <taxon>Bacillota</taxon>
        <taxon>Clostridia</taxon>
        <taxon>Eubacteriales</taxon>
        <taxon>Clostridiaceae</taxon>
        <taxon>Clostridium</taxon>
    </lineage>
</organism>
<evidence type="ECO:0000256" key="7">
    <source>
        <dbReference type="ARBA" id="ARBA00023235"/>
    </source>
</evidence>
<evidence type="ECO:0000313" key="15">
    <source>
        <dbReference type="Proteomes" id="UP001623592"/>
    </source>
</evidence>
<sequence>MKYKLDDSQKKAVTLNEKNVLVVAAPGSGKTLVIINRTAYLIKNKGIEPKNIIVITFTKAAAKNMKERYIKIYGENNTPFFGTFHGLFYKILKRYKGSIKIIEEYEKYRLIRGILLKYMDEISDDKIKEVINDISLMRSREENINTFKSHVDLEVFKECFEGYNRYKSENGLMDFDDLQIECIKLFKENKRLLEGYGRLFKHILVDEFQDVDSLQIELLKMFNDTSSIYAVGDEDQCIYSFRGSKPECMVEFQNIFNGGEKVYLNTNYRSVNNIVEISKELIGNNVMRNSKDINSFKEFQGNIAIINSKNENIEAEKITLEIQKVKAASECKYSDIAVLYRTNVESRGLIDSFIRRNIPFTFLDREYNFFQHFICKDLIAYLKLSVDECDKESFLRIINKPFRYISKLALEKVRKEYYKENCFDTLRKIEDIPVFQLNSIDKLEKDIIWLNKVSLLSAVQYIISDLGYADYIKEYSIKYGLDVNELNDIIEEFKSSCEGYSTIINFLIHVDKVAETMKKGRFHKDEDRVILSTIHGVKGMEFKNVFIVNCVEDNIPHKNSLPDNIEEERRLFYVGITRAIDNLWLCIANEVKGSVRKPSRFIKECKLQENGVELAFKEGDVVEHTAFGKGKIIKLDAEVTEIQFENAVRRFDTTVLANCDLVKKVY</sequence>
<evidence type="ECO:0000256" key="5">
    <source>
        <dbReference type="ARBA" id="ARBA00022840"/>
    </source>
</evidence>
<dbReference type="GO" id="GO:0016787">
    <property type="term" value="F:hydrolase activity"/>
    <property type="evidence" value="ECO:0007669"/>
    <property type="project" value="UniProtKB-KW"/>
</dbReference>
<evidence type="ECO:0000256" key="9">
    <source>
        <dbReference type="ARBA" id="ARBA00034808"/>
    </source>
</evidence>
<comment type="similarity">
    <text evidence="1">Belongs to the helicase family. UvrD subfamily.</text>
</comment>
<gene>
    <name evidence="14" type="ORF">ACJDT4_17900</name>
</gene>
<evidence type="ECO:0000259" key="13">
    <source>
        <dbReference type="PROSITE" id="PS51217"/>
    </source>
</evidence>
<feature type="domain" description="UvrD-like helicase ATP-binding" evidence="12">
    <location>
        <begin position="3"/>
        <end position="271"/>
    </location>
</feature>
<dbReference type="RefSeq" id="WP_406788948.1">
    <property type="nucleotide sequence ID" value="NZ_JBJIAA010000016.1"/>
</dbReference>
<keyword evidence="6" id="KW-0238">DNA-binding</keyword>
<comment type="catalytic activity">
    <reaction evidence="10">
        <text>ATP + H2O = ADP + phosphate + H(+)</text>
        <dbReference type="Rhea" id="RHEA:13065"/>
        <dbReference type="ChEBI" id="CHEBI:15377"/>
        <dbReference type="ChEBI" id="CHEBI:15378"/>
        <dbReference type="ChEBI" id="CHEBI:30616"/>
        <dbReference type="ChEBI" id="CHEBI:43474"/>
        <dbReference type="ChEBI" id="CHEBI:456216"/>
        <dbReference type="EC" id="5.6.2.4"/>
    </reaction>
</comment>
<proteinExistence type="inferred from homology"/>
<dbReference type="Proteomes" id="UP001623592">
    <property type="component" value="Unassembled WGS sequence"/>
</dbReference>
<comment type="caution">
    <text evidence="14">The sequence shown here is derived from an EMBL/GenBank/DDBJ whole genome shotgun (WGS) entry which is preliminary data.</text>
</comment>
<dbReference type="Pfam" id="PF00580">
    <property type="entry name" value="UvrD-helicase"/>
    <property type="match status" value="1"/>
</dbReference>
<feature type="domain" description="UvrD-like helicase C-terminal" evidence="13">
    <location>
        <begin position="272"/>
        <end position="539"/>
    </location>
</feature>
<keyword evidence="3 11" id="KW-0378">Hydrolase</keyword>
<dbReference type="PANTHER" id="PTHR11070:SF2">
    <property type="entry name" value="ATP-DEPENDENT DNA HELICASE SRS2"/>
    <property type="match status" value="1"/>
</dbReference>
<evidence type="ECO:0000259" key="12">
    <source>
        <dbReference type="PROSITE" id="PS51198"/>
    </source>
</evidence>
<reference evidence="14 15" key="1">
    <citation type="submission" date="2024-11" db="EMBL/GenBank/DDBJ databases">
        <authorList>
            <person name="Heng Y.C."/>
            <person name="Lim A.C.H."/>
            <person name="Lee J.K.Y."/>
            <person name="Kittelmann S."/>
        </authorList>
    </citation>
    <scope>NUCLEOTIDE SEQUENCE [LARGE SCALE GENOMIC DNA]</scope>
    <source>
        <strain evidence="14 15">WILCCON 0114</strain>
    </source>
</reference>
<dbReference type="Gene3D" id="1.10.486.10">
    <property type="entry name" value="PCRA, domain 4"/>
    <property type="match status" value="1"/>
</dbReference>
<dbReference type="EC" id="5.6.2.4" evidence="9"/>
<dbReference type="InterPro" id="IPR027417">
    <property type="entry name" value="P-loop_NTPase"/>
</dbReference>
<keyword evidence="5 11" id="KW-0067">ATP-binding</keyword>
<dbReference type="Gene3D" id="3.40.50.300">
    <property type="entry name" value="P-loop containing nucleotide triphosphate hydrolases"/>
    <property type="match status" value="2"/>
</dbReference>
<keyword evidence="4 11" id="KW-0347">Helicase</keyword>
<keyword evidence="7" id="KW-0413">Isomerase</keyword>
<comment type="catalytic activity">
    <reaction evidence="8">
        <text>Couples ATP hydrolysis with the unwinding of duplex DNA by translocating in the 3'-5' direction.</text>
        <dbReference type="EC" id="5.6.2.4"/>
    </reaction>
</comment>
<dbReference type="GO" id="GO:0004386">
    <property type="term" value="F:helicase activity"/>
    <property type="evidence" value="ECO:0007669"/>
    <property type="project" value="UniProtKB-KW"/>
</dbReference>
<evidence type="ECO:0000256" key="6">
    <source>
        <dbReference type="ARBA" id="ARBA00023125"/>
    </source>
</evidence>
<dbReference type="SUPFAM" id="SSF52540">
    <property type="entry name" value="P-loop containing nucleoside triphosphate hydrolases"/>
    <property type="match status" value="1"/>
</dbReference>
<evidence type="ECO:0000313" key="14">
    <source>
        <dbReference type="EMBL" id="MFL0252291.1"/>
    </source>
</evidence>
<dbReference type="Pfam" id="PF13361">
    <property type="entry name" value="UvrD_C"/>
    <property type="match status" value="1"/>
</dbReference>
<dbReference type="PROSITE" id="PS51198">
    <property type="entry name" value="UVRD_HELICASE_ATP_BIND"/>
    <property type="match status" value="1"/>
</dbReference>
<protein>
    <recommendedName>
        <fullName evidence="9">DNA 3'-5' helicase</fullName>
        <ecNumber evidence="9">5.6.2.4</ecNumber>
    </recommendedName>
</protein>
<evidence type="ECO:0000256" key="4">
    <source>
        <dbReference type="ARBA" id="ARBA00022806"/>
    </source>
</evidence>